<comment type="caution">
    <text evidence="1">The sequence shown here is derived from an EMBL/GenBank/DDBJ whole genome shotgun (WGS) entry which is preliminary data.</text>
</comment>
<proteinExistence type="predicted"/>
<evidence type="ECO:0000313" key="1">
    <source>
        <dbReference type="EMBL" id="MEJ8639556.1"/>
    </source>
</evidence>
<dbReference type="EMBL" id="JBBKAJ010000022">
    <property type="protein sequence ID" value="MEJ8639556.1"/>
    <property type="molecule type" value="Genomic_DNA"/>
</dbReference>
<keyword evidence="1" id="KW-0418">Kinase</keyword>
<name>A0ACC6Q7F2_9ACTN</name>
<gene>
    <name evidence="1" type="ORF">WKI67_40060</name>
</gene>
<reference evidence="1" key="1">
    <citation type="submission" date="2024-03" db="EMBL/GenBank/DDBJ databases">
        <title>Novel Streptomyces species of biotechnological and ecological value are a feature of Machair soil.</title>
        <authorList>
            <person name="Prole J.R."/>
            <person name="Goodfellow M."/>
            <person name="Allenby N."/>
            <person name="Ward A.C."/>
        </authorList>
    </citation>
    <scope>NUCLEOTIDE SEQUENCE</scope>
    <source>
        <strain evidence="1">MS2.AVA.5</strain>
    </source>
</reference>
<dbReference type="Proteomes" id="UP001377168">
    <property type="component" value="Unassembled WGS sequence"/>
</dbReference>
<keyword evidence="1" id="KW-0808">Transferase</keyword>
<protein>
    <submittedName>
        <fullName evidence="1">Histidine kinase</fullName>
    </submittedName>
</protein>
<evidence type="ECO:0000313" key="2">
    <source>
        <dbReference type="Proteomes" id="UP001377168"/>
    </source>
</evidence>
<organism evidence="1 2">
    <name type="scientific">Streptomyces achmelvichensis</name>
    <dbReference type="NCBI Taxonomy" id="3134111"/>
    <lineage>
        <taxon>Bacteria</taxon>
        <taxon>Bacillati</taxon>
        <taxon>Actinomycetota</taxon>
        <taxon>Actinomycetes</taxon>
        <taxon>Kitasatosporales</taxon>
        <taxon>Streptomycetaceae</taxon>
        <taxon>Streptomyces</taxon>
    </lineage>
</organism>
<keyword evidence="2" id="KW-1185">Reference proteome</keyword>
<accession>A0ACC6Q7F2</accession>
<sequence>MANFPGRRRIPTELGMARARLRTADRRTMVRHVVLAAVAFAAAFVLSDGGPALSAAAGVVIAAALPARWVWPSLALLSVSVLPASLAILFALPMAAYGVGRRVGPSRRRTGVLGVASALVLAVPFVWSDEDSWEITAISGATSMVLLLLLPAGLGIVAGERASRLSTLRERNALLEQAHRLSHAQAVLQERTRIAGEMHDLLGHRLSLIALYAGALEMRTQAGGPDMGKEAALVRTTAKTALDELRGILGILRVDAQPRDAEGPDDDLGTRADLEGLVEASRHGGLPVELRWSGDDLAGIDAHTRRAVHRVAREALTNAHKHAPQSRTLMSVNRDAAQVCVQVSSELAGNGSATPRAPGTGLGLVGLRERVRLAGGTFSAGPEEHGARFVVTAQLPTTPPTRPPHPAAVEPHDGTELTGASADRAWSHGAGPDGDWAGVRGTRSGEGGIGPPALPAAGPGRGMKDSTKIVLIVVAGVLVLLLGAVALLGYELWSWTREMRTIPAATYKSVELGRNREQVERQIGDSSPLARETVTADEPAVPTGAGCSYVFTAPGGRSEPTAVYRFCFVDGTLIEKKRIPIPEETPSPGGER</sequence>